<reference evidence="1" key="2">
    <citation type="submission" date="2020-07" db="EMBL/GenBank/DDBJ databases">
        <authorList>
            <person name="Lood C."/>
            <person name="Girard L."/>
        </authorList>
    </citation>
    <scope>NUCLEOTIDE SEQUENCE</scope>
    <source>
        <strain evidence="1">SWRI10</strain>
    </source>
</reference>
<accession>A0A923FZ23</accession>
<protein>
    <submittedName>
        <fullName evidence="1">Uncharacterized protein</fullName>
    </submittedName>
</protein>
<sequence>METFTTSALALQKNLLILRQQRDQLRAMGNDEQADNLEKVIAGIEATLGQLQGPLKPPTLQ</sequence>
<dbReference type="EMBL" id="JABWRE010000008">
    <property type="protein sequence ID" value="MBC3441523.1"/>
    <property type="molecule type" value="Genomic_DNA"/>
</dbReference>
<proteinExistence type="predicted"/>
<evidence type="ECO:0000313" key="2">
    <source>
        <dbReference type="EMBL" id="MBV4536686.1"/>
    </source>
</evidence>
<reference evidence="1" key="1">
    <citation type="journal article" date="2020" name="Microorganisms">
        <title>Reliable Identification of Environmental Pseudomonas Isolates Using the rpoD Gene.</title>
        <authorList>
            <consortium name="The Broad Institute Genome Sequencing Platform"/>
            <person name="Girard L."/>
            <person name="Lood C."/>
            <person name="Rokni-Zadeh H."/>
            <person name="van Noort V."/>
            <person name="Lavigne R."/>
            <person name="De Mot R."/>
        </authorList>
    </citation>
    <scope>NUCLEOTIDE SEQUENCE</scope>
    <source>
        <strain evidence="1">SWRI10</strain>
    </source>
</reference>
<dbReference type="EMBL" id="JABWRE020000001">
    <property type="protein sequence ID" value="MBV4536686.1"/>
    <property type="molecule type" value="Genomic_DNA"/>
</dbReference>
<dbReference type="AlphaFoldDB" id="A0A923FZ23"/>
<name>A0A923FZ23_9PSED</name>
<evidence type="ECO:0000313" key="1">
    <source>
        <dbReference type="EMBL" id="MBC3441523.1"/>
    </source>
</evidence>
<gene>
    <name evidence="2" type="ORF">HU737_011895</name>
    <name evidence="1" type="ORF">HU737_12590</name>
</gene>
<organism evidence="1">
    <name type="scientific">Pseudomonas urmiensis</name>
    <dbReference type="NCBI Taxonomy" id="2745493"/>
    <lineage>
        <taxon>Bacteria</taxon>
        <taxon>Pseudomonadati</taxon>
        <taxon>Pseudomonadota</taxon>
        <taxon>Gammaproteobacteria</taxon>
        <taxon>Pseudomonadales</taxon>
        <taxon>Pseudomonadaceae</taxon>
        <taxon>Pseudomonas</taxon>
    </lineage>
</organism>
<dbReference type="Proteomes" id="UP000599879">
    <property type="component" value="Unassembled WGS sequence"/>
</dbReference>
<reference evidence="2" key="3">
    <citation type="submission" date="2021-06" db="EMBL/GenBank/DDBJ databases">
        <title>Updating the genus Pseudomonas: Description of 43 new species and partition of the Pseudomonas putida group.</title>
        <authorList>
            <person name="Girard L."/>
            <person name="Lood C."/>
            <person name="Vandamme P."/>
            <person name="Rokni-Zadeh H."/>
            <person name="Van Noort V."/>
            <person name="Hofte M."/>
            <person name="Lavigne R."/>
            <person name="De Mot R."/>
        </authorList>
    </citation>
    <scope>NUCLEOTIDE SEQUENCE</scope>
    <source>
        <strain evidence="2">SWRI10</strain>
    </source>
</reference>
<comment type="caution">
    <text evidence="1">The sequence shown here is derived from an EMBL/GenBank/DDBJ whole genome shotgun (WGS) entry which is preliminary data.</text>
</comment>